<dbReference type="RefSeq" id="WP_148339166.1">
    <property type="nucleotide sequence ID" value="NZ_LR699119.1"/>
</dbReference>
<evidence type="ECO:0000256" key="5">
    <source>
        <dbReference type="ARBA" id="ARBA00022729"/>
    </source>
</evidence>
<dbReference type="AlphaFoldDB" id="A0A5E4PG47"/>
<dbReference type="Gene3D" id="2.40.160.60">
    <property type="entry name" value="Outer membrane protein transport protein (OMPP1/FadL/TodX)"/>
    <property type="match status" value="1"/>
</dbReference>
<evidence type="ECO:0000256" key="7">
    <source>
        <dbReference type="ARBA" id="ARBA00023237"/>
    </source>
</evidence>
<evidence type="ECO:0000256" key="1">
    <source>
        <dbReference type="ARBA" id="ARBA00004571"/>
    </source>
</evidence>
<keyword evidence="3" id="KW-1134">Transmembrane beta strand</keyword>
<sequence length="443" mass="48402">MNTFRIARLSALGLLAVFASQAFASGYKMEFQSASVLADAGEAAVVEDAGTNWYNSAGLVYLPLQIVMSAIDVYAPTTFHGTVNAPSTLNQLGAPFDMFASNYSASGTASSHPNSALPAFHLSAPMSDTVALGLSVVPAWGFTEDYGESSMLRYNLTRVYTKTLDIAPSIAWKLNSQWSLGIGPDIHYFSVQSKTHVRTESINPAVVPTLGDSISRFSANDWNYGGHIGLLFKYSDTTRIGLNYRSKLVMHLNGYSAFGLDQGGFNETNLFQLPLPLPATTSLSIYHDFTPCWALMGTVAYDQWSSIQNYHAKNYIQPPTPDNPSGILPDVTQPQKMHNTFDLSIGTHYKLTENFMLRGSFKYEPTPTSDSYRYVNFPDGVKYGFQIGSRYQASKKIAIDLIYGHVFVKSAHINDVNPVTGAVASGHSNTSINLLGGQLVWNL</sequence>
<evidence type="ECO:0000256" key="2">
    <source>
        <dbReference type="ARBA" id="ARBA00008163"/>
    </source>
</evidence>
<dbReference type="GO" id="GO:0015483">
    <property type="term" value="F:long-chain fatty acid transporting porin activity"/>
    <property type="evidence" value="ECO:0007669"/>
    <property type="project" value="TreeGrafter"/>
</dbReference>
<dbReference type="SUPFAM" id="SSF56935">
    <property type="entry name" value="Porins"/>
    <property type="match status" value="1"/>
</dbReference>
<evidence type="ECO:0000256" key="8">
    <source>
        <dbReference type="SAM" id="SignalP"/>
    </source>
</evidence>
<evidence type="ECO:0000313" key="9">
    <source>
        <dbReference type="EMBL" id="VVC75899.1"/>
    </source>
</evidence>
<keyword evidence="7" id="KW-0998">Cell outer membrane</keyword>
<name>A0A5E4PG47_9COXI</name>
<dbReference type="Pfam" id="PF03349">
    <property type="entry name" value="Toluene_X"/>
    <property type="match status" value="1"/>
</dbReference>
<organism evidence="9 10">
    <name type="scientific">Aquicella siphonis</name>
    <dbReference type="NCBI Taxonomy" id="254247"/>
    <lineage>
        <taxon>Bacteria</taxon>
        <taxon>Pseudomonadati</taxon>
        <taxon>Pseudomonadota</taxon>
        <taxon>Gammaproteobacteria</taxon>
        <taxon>Legionellales</taxon>
        <taxon>Coxiellaceae</taxon>
        <taxon>Aquicella</taxon>
    </lineage>
</organism>
<evidence type="ECO:0000256" key="4">
    <source>
        <dbReference type="ARBA" id="ARBA00022692"/>
    </source>
</evidence>
<feature type="signal peptide" evidence="8">
    <location>
        <begin position="1"/>
        <end position="24"/>
    </location>
</feature>
<dbReference type="KEGG" id="asip:AQUSIP_12000"/>
<accession>A0A5E4PG47</accession>
<comment type="similarity">
    <text evidence="2">Belongs to the OmpP1/FadL family.</text>
</comment>
<dbReference type="PANTHER" id="PTHR35093:SF8">
    <property type="entry name" value="OUTER MEMBRANE PROTEIN NMB0088-RELATED"/>
    <property type="match status" value="1"/>
</dbReference>
<keyword evidence="4" id="KW-0812">Transmembrane</keyword>
<dbReference type="Proteomes" id="UP000324194">
    <property type="component" value="Chromosome 1"/>
</dbReference>
<feature type="chain" id="PRO_5023081812" evidence="8">
    <location>
        <begin position="25"/>
        <end position="443"/>
    </location>
</feature>
<dbReference type="PANTHER" id="PTHR35093">
    <property type="entry name" value="OUTER MEMBRANE PROTEIN NMB0088-RELATED"/>
    <property type="match status" value="1"/>
</dbReference>
<proteinExistence type="inferred from homology"/>
<comment type="subcellular location">
    <subcellularLocation>
        <location evidence="1">Cell outer membrane</location>
        <topology evidence="1">Multi-pass membrane protein</topology>
    </subcellularLocation>
</comment>
<keyword evidence="10" id="KW-1185">Reference proteome</keyword>
<evidence type="ECO:0000313" key="10">
    <source>
        <dbReference type="Proteomes" id="UP000324194"/>
    </source>
</evidence>
<gene>
    <name evidence="9" type="primary">fadL</name>
    <name evidence="9" type="ORF">AQUSIP_12000</name>
</gene>
<dbReference type="EMBL" id="LR699119">
    <property type="protein sequence ID" value="VVC75899.1"/>
    <property type="molecule type" value="Genomic_DNA"/>
</dbReference>
<keyword evidence="6" id="KW-0472">Membrane</keyword>
<evidence type="ECO:0000256" key="6">
    <source>
        <dbReference type="ARBA" id="ARBA00023136"/>
    </source>
</evidence>
<protein>
    <submittedName>
        <fullName evidence="9">Long-chain fatty acid transport protein</fullName>
    </submittedName>
</protein>
<reference evidence="9 10" key="1">
    <citation type="submission" date="2019-08" db="EMBL/GenBank/DDBJ databases">
        <authorList>
            <person name="Guy L."/>
        </authorList>
    </citation>
    <scope>NUCLEOTIDE SEQUENCE [LARGE SCALE GENOMIC DNA]</scope>
    <source>
        <strain evidence="9 10">SGT-108</strain>
    </source>
</reference>
<keyword evidence="5 8" id="KW-0732">Signal</keyword>
<dbReference type="OrthoDB" id="19849at2"/>
<dbReference type="GO" id="GO:0009279">
    <property type="term" value="C:cell outer membrane"/>
    <property type="evidence" value="ECO:0007669"/>
    <property type="project" value="UniProtKB-SubCell"/>
</dbReference>
<dbReference type="InterPro" id="IPR005017">
    <property type="entry name" value="OMPP1/FadL/TodX"/>
</dbReference>
<evidence type="ECO:0000256" key="3">
    <source>
        <dbReference type="ARBA" id="ARBA00022452"/>
    </source>
</evidence>